<protein>
    <submittedName>
        <fullName evidence="1">Uncharacterized protein</fullName>
    </submittedName>
</protein>
<dbReference type="EMBL" id="CAJNOC010005448">
    <property type="protein sequence ID" value="CAF1052680.1"/>
    <property type="molecule type" value="Genomic_DNA"/>
</dbReference>
<accession>A0A814KM37</accession>
<dbReference type="Proteomes" id="UP000663879">
    <property type="component" value="Unassembled WGS sequence"/>
</dbReference>
<comment type="caution">
    <text evidence="1">The sequence shown here is derived from an EMBL/GenBank/DDBJ whole genome shotgun (WGS) entry which is preliminary data.</text>
</comment>
<proteinExistence type="predicted"/>
<reference evidence="1" key="1">
    <citation type="submission" date="2021-02" db="EMBL/GenBank/DDBJ databases">
        <authorList>
            <person name="Nowell W R."/>
        </authorList>
    </citation>
    <scope>NUCLEOTIDE SEQUENCE</scope>
    <source>
        <strain evidence="1">Ploen Becks lab</strain>
    </source>
</reference>
<gene>
    <name evidence="1" type="ORF">OXX778_LOCUS18904</name>
</gene>
<sequence length="131" mass="15857">MDHYCSLCTFIFWGCQCSICKNGKNSQPCIKCFLKISERKRFIKSMDKIISEMAEINCFKQFFSNESLMRLYEVLEINHVQIKELSKETIEKVRYMEKFYKVNQRDYEFNENFEDPIPSNQLGYYIYTSHF</sequence>
<keyword evidence="2" id="KW-1185">Reference proteome</keyword>
<evidence type="ECO:0000313" key="1">
    <source>
        <dbReference type="EMBL" id="CAF1052680.1"/>
    </source>
</evidence>
<evidence type="ECO:0000313" key="2">
    <source>
        <dbReference type="Proteomes" id="UP000663879"/>
    </source>
</evidence>
<dbReference type="AlphaFoldDB" id="A0A814KM37"/>
<organism evidence="1 2">
    <name type="scientific">Brachionus calyciflorus</name>
    <dbReference type="NCBI Taxonomy" id="104777"/>
    <lineage>
        <taxon>Eukaryota</taxon>
        <taxon>Metazoa</taxon>
        <taxon>Spiralia</taxon>
        <taxon>Gnathifera</taxon>
        <taxon>Rotifera</taxon>
        <taxon>Eurotatoria</taxon>
        <taxon>Monogononta</taxon>
        <taxon>Pseudotrocha</taxon>
        <taxon>Ploima</taxon>
        <taxon>Brachionidae</taxon>
        <taxon>Brachionus</taxon>
    </lineage>
</organism>
<name>A0A814KM37_9BILA</name>